<sequence length="110" mass="11692">MSVLSTIITSALSNSSVGKDITQAQNIMASMLLNSMRSCSVSPSWAVRLGARSLSTTTQLQAQVQTKSKKTLARPGVKNIVLVEGVRTPFLLSGTTYADLMPHDLARAAL</sequence>
<keyword evidence="2" id="KW-1185">Reference proteome</keyword>
<evidence type="ECO:0000313" key="2">
    <source>
        <dbReference type="Proteomes" id="UP001279410"/>
    </source>
</evidence>
<name>A0AAD3M8Y9_LATJO</name>
<protein>
    <submittedName>
        <fullName evidence="1">Trifunctional enzyme subunit beta, mitochondrial</fullName>
    </submittedName>
</protein>
<comment type="caution">
    <text evidence="1">The sequence shown here is derived from an EMBL/GenBank/DDBJ whole genome shotgun (WGS) entry which is preliminary data.</text>
</comment>
<gene>
    <name evidence="1" type="ORF">AKAME5_000334700</name>
</gene>
<dbReference type="AlphaFoldDB" id="A0AAD3M8Y9"/>
<accession>A0AAD3M8Y9</accession>
<reference evidence="1" key="1">
    <citation type="submission" date="2022-08" db="EMBL/GenBank/DDBJ databases">
        <title>Genome sequencing of akame (Lates japonicus).</title>
        <authorList>
            <person name="Hashiguchi Y."/>
            <person name="Takahashi H."/>
        </authorList>
    </citation>
    <scope>NUCLEOTIDE SEQUENCE</scope>
    <source>
        <strain evidence="1">Kochi</strain>
    </source>
</reference>
<evidence type="ECO:0000313" key="1">
    <source>
        <dbReference type="EMBL" id="GLD49705.1"/>
    </source>
</evidence>
<dbReference type="Proteomes" id="UP001279410">
    <property type="component" value="Unassembled WGS sequence"/>
</dbReference>
<proteinExistence type="predicted"/>
<organism evidence="1 2">
    <name type="scientific">Lates japonicus</name>
    <name type="common">Japanese lates</name>
    <dbReference type="NCBI Taxonomy" id="270547"/>
    <lineage>
        <taxon>Eukaryota</taxon>
        <taxon>Metazoa</taxon>
        <taxon>Chordata</taxon>
        <taxon>Craniata</taxon>
        <taxon>Vertebrata</taxon>
        <taxon>Euteleostomi</taxon>
        <taxon>Actinopterygii</taxon>
        <taxon>Neopterygii</taxon>
        <taxon>Teleostei</taxon>
        <taxon>Neoteleostei</taxon>
        <taxon>Acanthomorphata</taxon>
        <taxon>Carangaria</taxon>
        <taxon>Carangaria incertae sedis</taxon>
        <taxon>Centropomidae</taxon>
        <taxon>Lates</taxon>
    </lineage>
</organism>
<feature type="non-terminal residue" evidence="1">
    <location>
        <position position="110"/>
    </location>
</feature>
<dbReference type="EMBL" id="BRZM01000008">
    <property type="protein sequence ID" value="GLD49705.1"/>
    <property type="molecule type" value="Genomic_DNA"/>
</dbReference>